<evidence type="ECO:0000256" key="8">
    <source>
        <dbReference type="ARBA" id="ARBA00023069"/>
    </source>
</evidence>
<evidence type="ECO:0000313" key="14">
    <source>
        <dbReference type="Proteomes" id="UP000002630"/>
    </source>
</evidence>
<feature type="domain" description="Growth arrest-specific protein 8" evidence="12">
    <location>
        <begin position="226"/>
        <end position="425"/>
    </location>
</feature>
<keyword evidence="9" id="KW-0206">Cytoskeleton</keyword>
<keyword evidence="6" id="KW-0282">Flagellum</keyword>
<dbReference type="PANTHER" id="PTHR31543">
    <property type="entry name" value="DYNEIN REGULATORY COMPLEX SUBUNIT 4"/>
    <property type="match status" value="1"/>
</dbReference>
<evidence type="ECO:0000313" key="13">
    <source>
        <dbReference type="EMBL" id="CBN74708.1"/>
    </source>
</evidence>
<evidence type="ECO:0000256" key="11">
    <source>
        <dbReference type="SAM" id="MobiDB-lite"/>
    </source>
</evidence>
<evidence type="ECO:0000256" key="6">
    <source>
        <dbReference type="ARBA" id="ARBA00022846"/>
    </source>
</evidence>
<evidence type="ECO:0000256" key="4">
    <source>
        <dbReference type="ARBA" id="ARBA00022490"/>
    </source>
</evidence>
<dbReference type="EMBL" id="FN649740">
    <property type="protein sequence ID" value="CBN74708.1"/>
    <property type="molecule type" value="Genomic_DNA"/>
</dbReference>
<dbReference type="AlphaFoldDB" id="D8LMQ7"/>
<keyword evidence="10" id="KW-0966">Cell projection</keyword>
<gene>
    <name evidence="13" type="ORF">Esi_0041_0007</name>
</gene>
<proteinExistence type="inferred from homology"/>
<evidence type="ECO:0000256" key="5">
    <source>
        <dbReference type="ARBA" id="ARBA00022701"/>
    </source>
</evidence>
<keyword evidence="4" id="KW-0963">Cytoplasm</keyword>
<evidence type="ECO:0000256" key="9">
    <source>
        <dbReference type="ARBA" id="ARBA00023212"/>
    </source>
</evidence>
<keyword evidence="5" id="KW-0493">Microtubule</keyword>
<dbReference type="OrthoDB" id="767661at2759"/>
<feature type="region of interest" description="Disordered" evidence="11">
    <location>
        <begin position="1"/>
        <end position="26"/>
    </location>
</feature>
<dbReference type="GO" id="GO:0031267">
    <property type="term" value="F:small GTPase binding"/>
    <property type="evidence" value="ECO:0007669"/>
    <property type="project" value="InterPro"/>
</dbReference>
<evidence type="ECO:0000256" key="1">
    <source>
        <dbReference type="ARBA" id="ARBA00004230"/>
    </source>
</evidence>
<accession>D8LMQ7</accession>
<protein>
    <submittedName>
        <fullName evidence="13">PF2</fullName>
    </submittedName>
</protein>
<dbReference type="OMA" id="MELTNHY"/>
<dbReference type="InterPro" id="IPR039308">
    <property type="entry name" value="GAS8"/>
</dbReference>
<dbReference type="FunCoup" id="D8LMQ7">
    <property type="interactions" value="2"/>
</dbReference>
<dbReference type="GO" id="GO:0005874">
    <property type="term" value="C:microtubule"/>
    <property type="evidence" value="ECO:0007669"/>
    <property type="project" value="UniProtKB-KW"/>
</dbReference>
<evidence type="ECO:0000256" key="2">
    <source>
        <dbReference type="ARBA" id="ARBA00004245"/>
    </source>
</evidence>
<dbReference type="GO" id="GO:0031514">
    <property type="term" value="C:motile cilium"/>
    <property type="evidence" value="ECO:0007669"/>
    <property type="project" value="UniProtKB-SubCell"/>
</dbReference>
<dbReference type="STRING" id="2880.D8LMQ7"/>
<comment type="subcellular location">
    <subcellularLocation>
        <location evidence="1">Cell projection</location>
        <location evidence="1">Cilium</location>
        <location evidence="1">Flagellum</location>
    </subcellularLocation>
    <subcellularLocation>
        <location evidence="2">Cytoplasm</location>
        <location evidence="2">Cytoskeleton</location>
    </subcellularLocation>
</comment>
<dbReference type="eggNOG" id="ENOG502QQDA">
    <property type="taxonomic scope" value="Eukaryota"/>
</dbReference>
<evidence type="ECO:0000256" key="10">
    <source>
        <dbReference type="ARBA" id="ARBA00023273"/>
    </source>
</evidence>
<organism evidence="13 14">
    <name type="scientific">Ectocarpus siliculosus</name>
    <name type="common">Brown alga</name>
    <name type="synonym">Conferva siliculosa</name>
    <dbReference type="NCBI Taxonomy" id="2880"/>
    <lineage>
        <taxon>Eukaryota</taxon>
        <taxon>Sar</taxon>
        <taxon>Stramenopiles</taxon>
        <taxon>Ochrophyta</taxon>
        <taxon>PX clade</taxon>
        <taxon>Phaeophyceae</taxon>
        <taxon>Ectocarpales</taxon>
        <taxon>Ectocarpaceae</taxon>
        <taxon>Ectocarpus</taxon>
    </lineage>
</organism>
<keyword evidence="8" id="KW-0969">Cilium</keyword>
<reference evidence="13 14" key="1">
    <citation type="journal article" date="2010" name="Nature">
        <title>The Ectocarpus genome and the independent evolution of multicellularity in brown algae.</title>
        <authorList>
            <person name="Cock J.M."/>
            <person name="Sterck L."/>
            <person name="Rouze P."/>
            <person name="Scornet D."/>
            <person name="Allen A.E."/>
            <person name="Amoutzias G."/>
            <person name="Anthouard V."/>
            <person name="Artiguenave F."/>
            <person name="Aury J.M."/>
            <person name="Badger J.H."/>
            <person name="Beszteri B."/>
            <person name="Billiau K."/>
            <person name="Bonnet E."/>
            <person name="Bothwell J.H."/>
            <person name="Bowler C."/>
            <person name="Boyen C."/>
            <person name="Brownlee C."/>
            <person name="Carrano C.J."/>
            <person name="Charrier B."/>
            <person name="Cho G.Y."/>
            <person name="Coelho S.M."/>
            <person name="Collen J."/>
            <person name="Corre E."/>
            <person name="Da Silva C."/>
            <person name="Delage L."/>
            <person name="Delaroque N."/>
            <person name="Dittami S.M."/>
            <person name="Doulbeau S."/>
            <person name="Elias M."/>
            <person name="Farnham G."/>
            <person name="Gachon C.M."/>
            <person name="Gschloessl B."/>
            <person name="Heesch S."/>
            <person name="Jabbari K."/>
            <person name="Jubin C."/>
            <person name="Kawai H."/>
            <person name="Kimura K."/>
            <person name="Kloareg B."/>
            <person name="Kupper F.C."/>
            <person name="Lang D."/>
            <person name="Le Bail A."/>
            <person name="Leblanc C."/>
            <person name="Lerouge P."/>
            <person name="Lohr M."/>
            <person name="Lopez P.J."/>
            <person name="Martens C."/>
            <person name="Maumus F."/>
            <person name="Michel G."/>
            <person name="Miranda-Saavedra D."/>
            <person name="Morales J."/>
            <person name="Moreau H."/>
            <person name="Motomura T."/>
            <person name="Nagasato C."/>
            <person name="Napoli C.A."/>
            <person name="Nelson D.R."/>
            <person name="Nyvall-Collen P."/>
            <person name="Peters A.F."/>
            <person name="Pommier C."/>
            <person name="Potin P."/>
            <person name="Poulain J."/>
            <person name="Quesneville H."/>
            <person name="Read B."/>
            <person name="Rensing S.A."/>
            <person name="Ritter A."/>
            <person name="Rousvoal S."/>
            <person name="Samanta M."/>
            <person name="Samson G."/>
            <person name="Schroeder D.C."/>
            <person name="Segurens B."/>
            <person name="Strittmatter M."/>
            <person name="Tonon T."/>
            <person name="Tregear J.W."/>
            <person name="Valentin K."/>
            <person name="von Dassow P."/>
            <person name="Yamagishi T."/>
            <person name="Van de Peer Y."/>
            <person name="Wincker P."/>
        </authorList>
    </citation>
    <scope>NUCLEOTIDE SEQUENCE [LARGE SCALE GENOMIC DNA]</scope>
    <source>
        <strain evidence="14">Ec32 / CCAP1310/4</strain>
    </source>
</reference>
<dbReference type="InParanoid" id="D8LMQ7"/>
<keyword evidence="7" id="KW-0175">Coiled coil</keyword>
<dbReference type="Proteomes" id="UP000002630">
    <property type="component" value="Linkage Group LG15"/>
</dbReference>
<evidence type="ECO:0000256" key="7">
    <source>
        <dbReference type="ARBA" id="ARBA00023054"/>
    </source>
</evidence>
<comment type="similarity">
    <text evidence="3">Belongs to the DRC4 family.</text>
</comment>
<dbReference type="EMBL" id="FN648608">
    <property type="protein sequence ID" value="CBN74708.1"/>
    <property type="molecule type" value="Genomic_DNA"/>
</dbReference>
<dbReference type="InterPro" id="IPR025593">
    <property type="entry name" value="GAS8_dom"/>
</dbReference>
<dbReference type="GO" id="GO:0005794">
    <property type="term" value="C:Golgi apparatus"/>
    <property type="evidence" value="ECO:0007669"/>
    <property type="project" value="TreeGrafter"/>
</dbReference>
<keyword evidence="14" id="KW-1185">Reference proteome</keyword>
<dbReference type="GO" id="GO:0048870">
    <property type="term" value="P:cell motility"/>
    <property type="evidence" value="ECO:0007669"/>
    <property type="project" value="InterPro"/>
</dbReference>
<feature type="compositionally biased region" description="Basic residues" evidence="11">
    <location>
        <begin position="1"/>
        <end position="16"/>
    </location>
</feature>
<dbReference type="Pfam" id="PF13851">
    <property type="entry name" value="GAS"/>
    <property type="match status" value="1"/>
</dbReference>
<name>D8LMQ7_ECTSI</name>
<dbReference type="PANTHER" id="PTHR31543:SF0">
    <property type="entry name" value="DYNEIN REGULATORY COMPLEX SUBUNIT 4"/>
    <property type="match status" value="1"/>
</dbReference>
<evidence type="ECO:0000256" key="3">
    <source>
        <dbReference type="ARBA" id="ARBA00009859"/>
    </source>
</evidence>
<dbReference type="GO" id="GO:0008017">
    <property type="term" value="F:microtubule binding"/>
    <property type="evidence" value="ECO:0007669"/>
    <property type="project" value="InterPro"/>
</dbReference>
<sequence length="480" mass="54933">MGAKKKGGKKGKGKKGKKEEVKQEETEYDNMDLEMLQEVVPMLKQQLEKSMLDRNYVQLERDTIQTFYDITHQEVKTMELKTSAKDREMELMEDNHRVEVRVYVQKVKHLEYEHQNNLKSITMDGEQLLGGEGDLHGNRSSELHRAKKDIKSEVEERYLLNAEEIAQVKKAHGKTLTKMREGFEVSLSELRARCDARLASLEDDLELRRKVDIHEIEERKNLHINDLMKNHEKAFGQMKAYYNDITNDNLKLIRSLKDELVEMKKKAVANQKLMLDISHENKRLSEPLTVALTDVAELHAHLRGQEKDRMSLTNAKARLRVIDEQLSEVRDSHKELEVDFARVVEERDQLYDTFEGAVRAIQQKSDFRNLALEQRMSSVEESIERAGVQLTQIVTAAKLDPPEVDRVMTGLEEVLTAKNGAISDLQYAFVRTAKGYNDSLRTYTAKLKACGVPAEDIASMGFAPYTTSTSLGPAGLVVRC</sequence>
<evidence type="ECO:0000259" key="12">
    <source>
        <dbReference type="Pfam" id="PF13851"/>
    </source>
</evidence>